<dbReference type="Proteomes" id="UP000321118">
    <property type="component" value="Unassembled WGS sequence"/>
</dbReference>
<feature type="transmembrane region" description="Helical" evidence="5">
    <location>
        <begin position="304"/>
        <end position="327"/>
    </location>
</feature>
<feature type="transmembrane region" description="Helical" evidence="5">
    <location>
        <begin position="339"/>
        <end position="362"/>
    </location>
</feature>
<feature type="transmembrane region" description="Helical" evidence="5">
    <location>
        <begin position="368"/>
        <end position="389"/>
    </location>
</feature>
<organism evidence="7 8">
    <name type="scientific">Cellulomonas xylanilytica</name>
    <dbReference type="NCBI Taxonomy" id="233583"/>
    <lineage>
        <taxon>Bacteria</taxon>
        <taxon>Bacillati</taxon>
        <taxon>Actinomycetota</taxon>
        <taxon>Actinomycetes</taxon>
        <taxon>Micrococcales</taxon>
        <taxon>Cellulomonadaceae</taxon>
        <taxon>Cellulomonas</taxon>
    </lineage>
</organism>
<dbReference type="GO" id="GO:0022857">
    <property type="term" value="F:transmembrane transporter activity"/>
    <property type="evidence" value="ECO:0007669"/>
    <property type="project" value="InterPro"/>
</dbReference>
<dbReference type="OrthoDB" id="9180256at2"/>
<dbReference type="InterPro" id="IPR011701">
    <property type="entry name" value="MFS"/>
</dbReference>
<evidence type="ECO:0000256" key="3">
    <source>
        <dbReference type="ARBA" id="ARBA00022989"/>
    </source>
</evidence>
<evidence type="ECO:0000256" key="2">
    <source>
        <dbReference type="ARBA" id="ARBA00022692"/>
    </source>
</evidence>
<feature type="transmembrane region" description="Helical" evidence="5">
    <location>
        <begin position="211"/>
        <end position="231"/>
    </location>
</feature>
<dbReference type="SUPFAM" id="SSF103473">
    <property type="entry name" value="MFS general substrate transporter"/>
    <property type="match status" value="1"/>
</dbReference>
<keyword evidence="4 5" id="KW-0472">Membrane</keyword>
<comment type="caution">
    <text evidence="7">The sequence shown here is derived from an EMBL/GenBank/DDBJ whole genome shotgun (WGS) entry which is preliminary data.</text>
</comment>
<keyword evidence="8" id="KW-1185">Reference proteome</keyword>
<feature type="transmembrane region" description="Helical" evidence="5">
    <location>
        <begin position="106"/>
        <end position="127"/>
    </location>
</feature>
<accession>A0A510V647</accession>
<keyword evidence="2 5" id="KW-0812">Transmembrane</keyword>
<dbReference type="PANTHER" id="PTHR23542:SF1">
    <property type="entry name" value="MAJOR FACILITATOR SUPERFAMILY (MFS) PROFILE DOMAIN-CONTAINING PROTEIN"/>
    <property type="match status" value="1"/>
</dbReference>
<gene>
    <name evidence="7" type="ORF">CXY01_28640</name>
</gene>
<name>A0A510V647_9CELL</name>
<evidence type="ECO:0000256" key="4">
    <source>
        <dbReference type="ARBA" id="ARBA00023136"/>
    </source>
</evidence>
<feature type="transmembrane region" description="Helical" evidence="5">
    <location>
        <begin position="83"/>
        <end position="100"/>
    </location>
</feature>
<feature type="domain" description="Major facilitator superfamily (MFS) profile" evidence="6">
    <location>
        <begin position="216"/>
        <end position="431"/>
    </location>
</feature>
<keyword evidence="3 5" id="KW-1133">Transmembrane helix</keyword>
<evidence type="ECO:0000256" key="1">
    <source>
        <dbReference type="ARBA" id="ARBA00004651"/>
    </source>
</evidence>
<dbReference type="PROSITE" id="PS50850">
    <property type="entry name" value="MFS"/>
    <property type="match status" value="1"/>
</dbReference>
<feature type="transmembrane region" description="Helical" evidence="5">
    <location>
        <begin position="251"/>
        <end position="271"/>
    </location>
</feature>
<dbReference type="PANTHER" id="PTHR23542">
    <property type="match status" value="1"/>
</dbReference>
<evidence type="ECO:0000259" key="6">
    <source>
        <dbReference type="PROSITE" id="PS50850"/>
    </source>
</evidence>
<feature type="transmembrane region" description="Helical" evidence="5">
    <location>
        <begin position="172"/>
        <end position="190"/>
    </location>
</feature>
<dbReference type="RefSeq" id="WP_146928186.1">
    <property type="nucleotide sequence ID" value="NZ_BJUB01000009.1"/>
</dbReference>
<protein>
    <submittedName>
        <fullName evidence="7">MFS transporter</fullName>
    </submittedName>
</protein>
<dbReference type="EMBL" id="BJUB01000009">
    <property type="protein sequence ID" value="GEK22344.1"/>
    <property type="molecule type" value="Genomic_DNA"/>
</dbReference>
<evidence type="ECO:0000313" key="7">
    <source>
        <dbReference type="EMBL" id="GEK22344.1"/>
    </source>
</evidence>
<dbReference type="AlphaFoldDB" id="A0A510V647"/>
<evidence type="ECO:0000256" key="5">
    <source>
        <dbReference type="SAM" id="Phobius"/>
    </source>
</evidence>
<evidence type="ECO:0000313" key="8">
    <source>
        <dbReference type="Proteomes" id="UP000321118"/>
    </source>
</evidence>
<sequence>MLQPYRDVLTRPGALAFSATGVLARLPMSMVGIGIVLMVSTLYGSYGLAGRVSAVYVIAQALCSPQLARLVDRHGQGRVMRPAVAIAAVGLVGLVVAATAEAHEAWLYLTAVVTGAGIGSFGSLVRARWARVLGTDPHRMHTAYSLESALDELVFIVGPVLATVLATGVAPTAGLIVPLVAMLVGGYWFLSLRRTEPPPAPAGSPRPKGSVLRKPGMVVLAIVFVAMGSIFGATDVATVAFAEESGSKGAAGIILAIFALGSLISGLLYGTRTWKRPLYLRFATGMVALAVGVCFFFLVQSLVALAAVMFVAGFAIAPTLINGNGLVQDLVPRERLTEGLTWVGTSLGVGVSVGSSVAGAQIDINGSHAGFLVVVISAGAAVVATLAALRTLRGDGGDHVRNSVEAESPSATGGAAVAACEVAESVEPNRS</sequence>
<dbReference type="Pfam" id="PF07690">
    <property type="entry name" value="MFS_1"/>
    <property type="match status" value="1"/>
</dbReference>
<dbReference type="GO" id="GO:0005886">
    <property type="term" value="C:plasma membrane"/>
    <property type="evidence" value="ECO:0007669"/>
    <property type="project" value="UniProtKB-SubCell"/>
</dbReference>
<feature type="transmembrane region" description="Helical" evidence="5">
    <location>
        <begin position="278"/>
        <end position="298"/>
    </location>
</feature>
<reference evidence="7 8" key="1">
    <citation type="submission" date="2019-07" db="EMBL/GenBank/DDBJ databases">
        <title>Whole genome shotgun sequence of Cellulomonas xylanilytica NBRC 101102.</title>
        <authorList>
            <person name="Hosoyama A."/>
            <person name="Uohara A."/>
            <person name="Ohji S."/>
            <person name="Ichikawa N."/>
        </authorList>
    </citation>
    <scope>NUCLEOTIDE SEQUENCE [LARGE SCALE GENOMIC DNA]</scope>
    <source>
        <strain evidence="7 8">NBRC 101102</strain>
    </source>
</reference>
<dbReference type="Gene3D" id="1.20.1250.20">
    <property type="entry name" value="MFS general substrate transporter like domains"/>
    <property type="match status" value="1"/>
</dbReference>
<proteinExistence type="predicted"/>
<dbReference type="InterPro" id="IPR020846">
    <property type="entry name" value="MFS_dom"/>
</dbReference>
<dbReference type="InterPro" id="IPR036259">
    <property type="entry name" value="MFS_trans_sf"/>
</dbReference>
<feature type="transmembrane region" description="Helical" evidence="5">
    <location>
        <begin position="12"/>
        <end position="37"/>
    </location>
</feature>
<comment type="subcellular location">
    <subcellularLocation>
        <location evidence="1">Cell membrane</location>
        <topology evidence="1">Multi-pass membrane protein</topology>
    </subcellularLocation>
</comment>